<dbReference type="CDD" id="cd06960">
    <property type="entry name" value="NR_DBD_HNF4A"/>
    <property type="match status" value="1"/>
</dbReference>
<evidence type="ECO:0000256" key="7">
    <source>
        <dbReference type="ARBA" id="ARBA00023125"/>
    </source>
</evidence>
<accession>A0A914GYH1</accession>
<keyword evidence="5 11" id="KW-0862">Zinc</keyword>
<comment type="similarity">
    <text evidence="2 11">Belongs to the nuclear hormone receptor family.</text>
</comment>
<dbReference type="InterPro" id="IPR001628">
    <property type="entry name" value="Znf_hrmn_rcpt"/>
</dbReference>
<evidence type="ECO:0000259" key="13">
    <source>
        <dbReference type="PROSITE" id="PS51843"/>
    </source>
</evidence>
<evidence type="ECO:0000256" key="9">
    <source>
        <dbReference type="ARBA" id="ARBA00023170"/>
    </source>
</evidence>
<dbReference type="GO" id="GO:0005634">
    <property type="term" value="C:nucleus"/>
    <property type="evidence" value="ECO:0007669"/>
    <property type="project" value="UniProtKB-SubCell"/>
</dbReference>
<reference evidence="15" key="1">
    <citation type="submission" date="2022-11" db="UniProtKB">
        <authorList>
            <consortium name="WormBaseParasite"/>
        </authorList>
    </citation>
    <scope>IDENTIFICATION</scope>
</reference>
<dbReference type="SMART" id="SM00430">
    <property type="entry name" value="HOLI"/>
    <property type="match status" value="1"/>
</dbReference>
<evidence type="ECO:0000256" key="5">
    <source>
        <dbReference type="ARBA" id="ARBA00022833"/>
    </source>
</evidence>
<dbReference type="GO" id="GO:0000978">
    <property type="term" value="F:RNA polymerase II cis-regulatory region sequence-specific DNA binding"/>
    <property type="evidence" value="ECO:0007669"/>
    <property type="project" value="InterPro"/>
</dbReference>
<dbReference type="PROSITE" id="PS00031">
    <property type="entry name" value="NUCLEAR_REC_DBD_1"/>
    <property type="match status" value="1"/>
</dbReference>
<evidence type="ECO:0000256" key="6">
    <source>
        <dbReference type="ARBA" id="ARBA00023015"/>
    </source>
</evidence>
<keyword evidence="4 11" id="KW-0863">Zinc-finger</keyword>
<keyword evidence="6 11" id="KW-0805">Transcription regulation</keyword>
<sequence length="530" mass="59191">MSNISPVSSEKLSSDTICVVCGDVATGNHYSVSSCNGCKTFFRRAIVNNRSFICMGNGHCLIDKGVRCACRACRLEKCLQVGMDPNAIQSERDRIGYTKRTRREKMTGFDDASHGRSDLCGGYFTSNEADLEESDEEDDLVFRDSSDPTVGLSGNIALRSKFHAYEDVLERLTQLENNFTLLLSRSEIQPYASLEEALRASSRFSQPINIKITDPIVQPKPGKEQKMPFWRSRIIALYIDWAKTFSTFRKLPYSDRVGYMIMCEAFRTPELINEDEIVNGIEKIAGKLPRDQQRNSHLLNTAVIQPEYSKRMTEQRKLYECRGGTESPATFSPVSDLGEALSLSAAHSTTLLARNIHTFFDPQLIRDGSDCNRTGVRSLVDVPPGVHYPTVGNLSGLTPVMAAMIDCVMRPFRKLNISTTEFAALQAIMFFDPDTEGLDAASQRNVSAEQKKMICAFYSHICQFHEANEAEKRFSAILLRIPMIRKVAAKKNESLQIIDLFNLFTLNTLVKETTLGIKGGNSAVQNSGTQ</sequence>
<protein>
    <submittedName>
        <fullName evidence="15">Uncharacterized protein</fullName>
    </submittedName>
</protein>
<dbReference type="Gene3D" id="1.10.565.10">
    <property type="entry name" value="Retinoid X Receptor"/>
    <property type="match status" value="1"/>
</dbReference>
<dbReference type="InterPro" id="IPR035500">
    <property type="entry name" value="NHR-like_dom_sf"/>
</dbReference>
<evidence type="ECO:0000313" key="14">
    <source>
        <dbReference type="Proteomes" id="UP000887572"/>
    </source>
</evidence>
<dbReference type="InterPro" id="IPR049636">
    <property type="entry name" value="HNF4-like_DBD"/>
</dbReference>
<dbReference type="FunFam" id="3.30.50.10:FF:000030">
    <property type="entry name" value="Nuclear Hormone Receptor family"/>
    <property type="match status" value="1"/>
</dbReference>
<dbReference type="PROSITE" id="PS51843">
    <property type="entry name" value="NR_LBD"/>
    <property type="match status" value="1"/>
</dbReference>
<evidence type="ECO:0000256" key="1">
    <source>
        <dbReference type="ARBA" id="ARBA00004123"/>
    </source>
</evidence>
<dbReference type="Gene3D" id="3.30.50.10">
    <property type="entry name" value="Erythroid Transcription Factor GATA-1, subunit A"/>
    <property type="match status" value="1"/>
</dbReference>
<evidence type="ECO:0000256" key="10">
    <source>
        <dbReference type="ARBA" id="ARBA00023242"/>
    </source>
</evidence>
<dbReference type="AlphaFoldDB" id="A0A914GYH1"/>
<comment type="subcellular location">
    <subcellularLocation>
        <location evidence="1 11">Nucleus</location>
    </subcellularLocation>
</comment>
<keyword evidence="9 11" id="KW-0675">Receptor</keyword>
<keyword evidence="14" id="KW-1185">Reference proteome</keyword>
<evidence type="ECO:0000256" key="8">
    <source>
        <dbReference type="ARBA" id="ARBA00023163"/>
    </source>
</evidence>
<dbReference type="InterPro" id="IPR050274">
    <property type="entry name" value="Nuclear_hormone_rcpt_NR2"/>
</dbReference>
<dbReference type="SMART" id="SM00399">
    <property type="entry name" value="ZnF_C4"/>
    <property type="match status" value="1"/>
</dbReference>
<dbReference type="SUPFAM" id="SSF48508">
    <property type="entry name" value="Nuclear receptor ligand-binding domain"/>
    <property type="match status" value="1"/>
</dbReference>
<dbReference type="PANTHER" id="PTHR24083">
    <property type="entry name" value="NUCLEAR HORMONE RECEPTOR"/>
    <property type="match status" value="1"/>
</dbReference>
<dbReference type="GO" id="GO:0003700">
    <property type="term" value="F:DNA-binding transcription factor activity"/>
    <property type="evidence" value="ECO:0007669"/>
    <property type="project" value="InterPro"/>
</dbReference>
<dbReference type="Pfam" id="PF00105">
    <property type="entry name" value="zf-C4"/>
    <property type="match status" value="1"/>
</dbReference>
<evidence type="ECO:0000256" key="3">
    <source>
        <dbReference type="ARBA" id="ARBA00022723"/>
    </source>
</evidence>
<dbReference type="Pfam" id="PF00104">
    <property type="entry name" value="Hormone_recep"/>
    <property type="match status" value="1"/>
</dbReference>
<dbReference type="PRINTS" id="PR00398">
    <property type="entry name" value="STRDHORMONER"/>
</dbReference>
<keyword evidence="3 11" id="KW-0479">Metal-binding</keyword>
<dbReference type="SUPFAM" id="SSF57716">
    <property type="entry name" value="Glucocorticoid receptor-like (DNA-binding domain)"/>
    <property type="match status" value="1"/>
</dbReference>
<dbReference type="InterPro" id="IPR001723">
    <property type="entry name" value="Nuclear_hrmn_rcpt"/>
</dbReference>
<dbReference type="Proteomes" id="UP000887572">
    <property type="component" value="Unplaced"/>
</dbReference>
<dbReference type="InterPro" id="IPR000536">
    <property type="entry name" value="Nucl_hrmn_rcpt_lig-bd"/>
</dbReference>
<keyword evidence="7 11" id="KW-0238">DNA-binding</keyword>
<evidence type="ECO:0000256" key="2">
    <source>
        <dbReference type="ARBA" id="ARBA00005993"/>
    </source>
</evidence>
<evidence type="ECO:0000256" key="4">
    <source>
        <dbReference type="ARBA" id="ARBA00022771"/>
    </source>
</evidence>
<keyword evidence="8 11" id="KW-0804">Transcription</keyword>
<dbReference type="GO" id="GO:0008270">
    <property type="term" value="F:zinc ion binding"/>
    <property type="evidence" value="ECO:0007669"/>
    <property type="project" value="UniProtKB-KW"/>
</dbReference>
<feature type="domain" description="Nuclear receptor" evidence="12">
    <location>
        <begin position="15"/>
        <end position="90"/>
    </location>
</feature>
<dbReference type="WBParaSite" id="Gr19_v10_g12318.t1">
    <property type="protein sequence ID" value="Gr19_v10_g12318.t1"/>
    <property type="gene ID" value="Gr19_v10_g12318"/>
</dbReference>
<organism evidence="14 15">
    <name type="scientific">Globodera rostochiensis</name>
    <name type="common">Golden nematode worm</name>
    <name type="synonym">Heterodera rostochiensis</name>
    <dbReference type="NCBI Taxonomy" id="31243"/>
    <lineage>
        <taxon>Eukaryota</taxon>
        <taxon>Metazoa</taxon>
        <taxon>Ecdysozoa</taxon>
        <taxon>Nematoda</taxon>
        <taxon>Chromadorea</taxon>
        <taxon>Rhabditida</taxon>
        <taxon>Tylenchina</taxon>
        <taxon>Tylenchomorpha</taxon>
        <taxon>Tylenchoidea</taxon>
        <taxon>Heteroderidae</taxon>
        <taxon>Heteroderinae</taxon>
        <taxon>Globodera</taxon>
    </lineage>
</organism>
<proteinExistence type="inferred from homology"/>
<dbReference type="PROSITE" id="PS51030">
    <property type="entry name" value="NUCLEAR_REC_DBD_2"/>
    <property type="match status" value="1"/>
</dbReference>
<evidence type="ECO:0000256" key="11">
    <source>
        <dbReference type="RuleBase" id="RU004334"/>
    </source>
</evidence>
<dbReference type="InterPro" id="IPR013088">
    <property type="entry name" value="Znf_NHR/GATA"/>
</dbReference>
<name>A0A914GYH1_GLORO</name>
<keyword evidence="10 11" id="KW-0539">Nucleus</keyword>
<evidence type="ECO:0000313" key="15">
    <source>
        <dbReference type="WBParaSite" id="Gr19_v10_g12318.t1"/>
    </source>
</evidence>
<feature type="domain" description="NR LBD" evidence="13">
    <location>
        <begin position="186"/>
        <end position="517"/>
    </location>
</feature>
<evidence type="ECO:0000259" key="12">
    <source>
        <dbReference type="PROSITE" id="PS51030"/>
    </source>
</evidence>
<dbReference type="PRINTS" id="PR00047">
    <property type="entry name" value="STROIDFINGER"/>
</dbReference>